<keyword evidence="6" id="KW-1185">Reference proteome</keyword>
<dbReference type="PROSITE" id="PS50297">
    <property type="entry name" value="ANK_REP_REGION"/>
    <property type="match status" value="5"/>
</dbReference>
<feature type="repeat" description="ANK" evidence="3">
    <location>
        <begin position="171"/>
        <end position="203"/>
    </location>
</feature>
<dbReference type="Proteomes" id="UP000746747">
    <property type="component" value="Unassembled WGS sequence"/>
</dbReference>
<name>A0A8J2MDE4_9BILA</name>
<evidence type="ECO:0008006" key="7">
    <source>
        <dbReference type="Google" id="ProtNLM"/>
    </source>
</evidence>
<evidence type="ECO:0000256" key="1">
    <source>
        <dbReference type="ARBA" id="ARBA00022737"/>
    </source>
</evidence>
<evidence type="ECO:0000256" key="4">
    <source>
        <dbReference type="SAM" id="MobiDB-lite"/>
    </source>
</evidence>
<proteinExistence type="predicted"/>
<feature type="compositionally biased region" description="Basic and acidic residues" evidence="4">
    <location>
        <begin position="624"/>
        <end position="634"/>
    </location>
</feature>
<feature type="repeat" description="ANK" evidence="3">
    <location>
        <begin position="66"/>
        <end position="98"/>
    </location>
</feature>
<dbReference type="PANTHER" id="PTHR24126">
    <property type="entry name" value="ANKYRIN REPEAT, PH AND SEC7 DOMAIN CONTAINING PROTEIN SECG-RELATED"/>
    <property type="match status" value="1"/>
</dbReference>
<dbReference type="Gene3D" id="1.25.40.20">
    <property type="entry name" value="Ankyrin repeat-containing domain"/>
    <property type="match status" value="3"/>
</dbReference>
<evidence type="ECO:0000313" key="5">
    <source>
        <dbReference type="EMBL" id="CAG9539760.1"/>
    </source>
</evidence>
<dbReference type="Pfam" id="PF12796">
    <property type="entry name" value="Ank_2"/>
    <property type="match status" value="3"/>
</dbReference>
<protein>
    <recommendedName>
        <fullName evidence="7">Inversin</fullName>
    </recommendedName>
</protein>
<keyword evidence="2 3" id="KW-0040">ANK repeat</keyword>
<evidence type="ECO:0000256" key="2">
    <source>
        <dbReference type="ARBA" id="ARBA00023043"/>
    </source>
</evidence>
<gene>
    <name evidence="5" type="ORF">CJOHNSTONI_LOCUS9332</name>
</gene>
<dbReference type="SUPFAM" id="SSF48403">
    <property type="entry name" value="Ankyrin repeat"/>
    <property type="match status" value="1"/>
</dbReference>
<feature type="repeat" description="ANK" evidence="3">
    <location>
        <begin position="239"/>
        <end position="271"/>
    </location>
</feature>
<dbReference type="InterPro" id="IPR002110">
    <property type="entry name" value="Ankyrin_rpt"/>
</dbReference>
<dbReference type="PROSITE" id="PS50088">
    <property type="entry name" value="ANK_REPEAT"/>
    <property type="match status" value="5"/>
</dbReference>
<dbReference type="EMBL" id="CAKAEH010001838">
    <property type="protein sequence ID" value="CAG9539760.1"/>
    <property type="molecule type" value="Genomic_DNA"/>
</dbReference>
<dbReference type="SMART" id="SM00248">
    <property type="entry name" value="ANK"/>
    <property type="match status" value="11"/>
</dbReference>
<evidence type="ECO:0000313" key="6">
    <source>
        <dbReference type="Proteomes" id="UP000746747"/>
    </source>
</evidence>
<reference evidence="5" key="1">
    <citation type="submission" date="2021-09" db="EMBL/GenBank/DDBJ databases">
        <authorList>
            <consortium name="Pathogen Informatics"/>
        </authorList>
    </citation>
    <scope>NUCLEOTIDE SEQUENCE</scope>
</reference>
<organism evidence="5 6">
    <name type="scientific">Cercopithifilaria johnstoni</name>
    <dbReference type="NCBI Taxonomy" id="2874296"/>
    <lineage>
        <taxon>Eukaryota</taxon>
        <taxon>Metazoa</taxon>
        <taxon>Ecdysozoa</taxon>
        <taxon>Nematoda</taxon>
        <taxon>Chromadorea</taxon>
        <taxon>Rhabditida</taxon>
        <taxon>Spirurina</taxon>
        <taxon>Spiruromorpha</taxon>
        <taxon>Filarioidea</taxon>
        <taxon>Onchocercidae</taxon>
        <taxon>Cercopithifilaria</taxon>
    </lineage>
</organism>
<accession>A0A8J2MDE4</accession>
<dbReference type="InterPro" id="IPR036770">
    <property type="entry name" value="Ankyrin_rpt-contain_sf"/>
</dbReference>
<dbReference type="AlphaFoldDB" id="A0A8J2MDE4"/>
<feature type="region of interest" description="Disordered" evidence="4">
    <location>
        <begin position="614"/>
        <end position="635"/>
    </location>
</feature>
<keyword evidence="1" id="KW-0677">Repeat</keyword>
<evidence type="ECO:0000256" key="3">
    <source>
        <dbReference type="PROSITE-ProRule" id="PRU00023"/>
    </source>
</evidence>
<feature type="repeat" description="ANK" evidence="3">
    <location>
        <begin position="339"/>
        <end position="367"/>
    </location>
</feature>
<feature type="repeat" description="ANK" evidence="3">
    <location>
        <begin position="99"/>
        <end position="131"/>
    </location>
</feature>
<dbReference type="Pfam" id="PF13637">
    <property type="entry name" value="Ank_4"/>
    <property type="match status" value="1"/>
</dbReference>
<sequence length="801" mass="91171">MSLIRALNESDMIATARILDLFPNEVFCRDNEDRVALHYAAETADPETFKRILEMDNSLIHCQDQNGYTALLIASMSGNVPAIKLMIENGIQINHVDKDKHSAVHWAVVCGQLEALMTLLESGAKVDCVDNQGAQAVHYVTAAEDISLERCEAMLYVLLKYKAKVNARDIDGRTPILWAATYGNLEIAITLSQIGGDMYAVDRDQLGMIHCAASHGHAHIIEYLINTLDPSIVNSVDRNGDTALFYAVTLGHYECARLLLLNGAEVNHQDRHLRRPAHCAAAKGQLRMLKLLKHFGGSFEIENRRGDLPIHEAVQAGAKDCVEYLLALHPSSINISNHEGRTGLHLSAASGNMEMVILLCTRNAVINPLMIYQDTLLTPLDLAIQKNHQLIVEYLRLRQGAKIAEELSEETRRQTKLHLKDLILEKAREDKEKCGILPNGNRMAVTDTDNANRIEGVCQETQTSMQVYRAAATNTSRPESRNNTNILKTYHSISPVQQFRSKVASIADLEQYVPRKQLQEVSECLKNVYYKNEEVREVNDDGWQYSNCWTSEDDDMNVEDANRRKGKSSRNILNKSKNDYRLQLKQLKENDRSYGKSERGEKMKKKFVQVTRIDENLSGNDNDNNEKQINDKPESGSIYGMSGMSHLSKQLISNKWIGRDYAHEEAIFNELTHLKKTQLQYGKVKEQILVRSLINNFCKMYSLNPAYLKFNTFHAWEKFLCDQLKLLYLKERNHILNSHHPHYSSVNKCKTSLQRKQVYQDNTILNTITEGTRSAHSDSSQTILYTREKRCNCLYNRYDLL</sequence>
<comment type="caution">
    <text evidence="5">The sequence shown here is derived from an EMBL/GenBank/DDBJ whole genome shotgun (WGS) entry which is preliminary data.</text>
</comment>
<dbReference type="PANTHER" id="PTHR24126:SF14">
    <property type="entry name" value="ANK_REP_REGION DOMAIN-CONTAINING PROTEIN"/>
    <property type="match status" value="1"/>
</dbReference>
<dbReference type="OrthoDB" id="10258888at2759"/>